<dbReference type="SUPFAM" id="SSF89447">
    <property type="entry name" value="AbrB/MazE/MraZ-like"/>
    <property type="match status" value="1"/>
</dbReference>
<reference evidence="1 2" key="1">
    <citation type="submission" date="2019-01" db="EMBL/GenBank/DDBJ databases">
        <authorList>
            <person name="Chen W.-M."/>
        </authorList>
    </citation>
    <scope>NUCLEOTIDE SEQUENCE [LARGE SCALE GENOMIC DNA]</scope>
    <source>
        <strain evidence="1 2">TER-1</strain>
    </source>
</reference>
<dbReference type="RefSeq" id="WP_127728083.1">
    <property type="nucleotide sequence ID" value="NZ_SACP01000005.1"/>
</dbReference>
<evidence type="ECO:0000313" key="2">
    <source>
        <dbReference type="Proteomes" id="UP000286997"/>
    </source>
</evidence>
<name>A0A437PBS0_9HYPH</name>
<dbReference type="AlphaFoldDB" id="A0A437PBS0"/>
<dbReference type="OrthoDB" id="7173678at2"/>
<organism evidence="1 2">
    <name type="scientific">Methylobacterium oryzihabitans</name>
    <dbReference type="NCBI Taxonomy" id="2499852"/>
    <lineage>
        <taxon>Bacteria</taxon>
        <taxon>Pseudomonadati</taxon>
        <taxon>Pseudomonadota</taxon>
        <taxon>Alphaproteobacteria</taxon>
        <taxon>Hyphomicrobiales</taxon>
        <taxon>Methylobacteriaceae</taxon>
        <taxon>Methylobacterium</taxon>
    </lineage>
</organism>
<dbReference type="Proteomes" id="UP000286997">
    <property type="component" value="Unassembled WGS sequence"/>
</dbReference>
<dbReference type="InterPro" id="IPR037914">
    <property type="entry name" value="SpoVT-AbrB_sf"/>
</dbReference>
<comment type="caution">
    <text evidence="1">The sequence shown here is derived from an EMBL/GenBank/DDBJ whole genome shotgun (WGS) entry which is preliminary data.</text>
</comment>
<keyword evidence="2" id="KW-1185">Reference proteome</keyword>
<dbReference type="Gene3D" id="2.10.260.10">
    <property type="match status" value="1"/>
</dbReference>
<accession>A0A437PBS0</accession>
<keyword evidence="1" id="KW-0238">DNA-binding</keyword>
<sequence>MGEIAKLFWVDGAQAVRLPEGWRLDGEAVQVRREGPAIVVEPVPGPGTWDWLQARVQPFDPDVEAALAEDVPQQERPPSDLPE</sequence>
<dbReference type="EMBL" id="SACP01000005">
    <property type="protein sequence ID" value="RVU19700.1"/>
    <property type="molecule type" value="Genomic_DNA"/>
</dbReference>
<protein>
    <submittedName>
        <fullName evidence="1">AbrB/MazE/SpoVT family DNA-binding domain-containing protein</fullName>
    </submittedName>
</protein>
<gene>
    <name evidence="1" type="ORF">EOE48_07035</name>
</gene>
<evidence type="ECO:0000313" key="1">
    <source>
        <dbReference type="EMBL" id="RVU19700.1"/>
    </source>
</evidence>
<dbReference type="GO" id="GO:0003677">
    <property type="term" value="F:DNA binding"/>
    <property type="evidence" value="ECO:0007669"/>
    <property type="project" value="UniProtKB-KW"/>
</dbReference>
<proteinExistence type="predicted"/>